<proteinExistence type="predicted"/>
<dbReference type="RefSeq" id="WP_091277654.1">
    <property type="nucleotide sequence ID" value="NZ_FAOZ01000009.1"/>
</dbReference>
<dbReference type="EMBL" id="FAOZ01000009">
    <property type="protein sequence ID" value="CUU56840.1"/>
    <property type="molecule type" value="Genomic_DNA"/>
</dbReference>
<evidence type="ECO:0000259" key="2">
    <source>
        <dbReference type="Pfam" id="PF13472"/>
    </source>
</evidence>
<dbReference type="InterPro" id="IPR053140">
    <property type="entry name" value="GDSL_Rv0518-like"/>
</dbReference>
<dbReference type="SUPFAM" id="SSF52266">
    <property type="entry name" value="SGNH hydrolase"/>
    <property type="match status" value="1"/>
</dbReference>
<feature type="chain" id="PRO_5006626399" evidence="1">
    <location>
        <begin position="32"/>
        <end position="443"/>
    </location>
</feature>
<dbReference type="Proteomes" id="UP000198802">
    <property type="component" value="Unassembled WGS sequence"/>
</dbReference>
<feature type="signal peptide" evidence="1">
    <location>
        <begin position="1"/>
        <end position="31"/>
    </location>
</feature>
<dbReference type="Pfam" id="PF13472">
    <property type="entry name" value="Lipase_GDSL_2"/>
    <property type="match status" value="1"/>
</dbReference>
<dbReference type="AlphaFoldDB" id="A0A0S4QPK8"/>
<protein>
    <submittedName>
        <fullName evidence="3">Lysophospholipase L1</fullName>
    </submittedName>
</protein>
<dbReference type="Gene3D" id="3.40.50.1110">
    <property type="entry name" value="SGNH hydrolase"/>
    <property type="match status" value="1"/>
</dbReference>
<sequence length="443" mass="45044">MGRRRPTSAAVSALVALATLAAAVLTGPETAAVATVNTDCPGSHWVASWAASPTDSLVAVDATGGRSPSALTDQTARMVVTPHLGGSSLRIHLSNRFGSSAVTFGRVTVGVRTNGAAVAGVVPVTFGTAPSVTVPSGQDVTSDPVTLTFSAFTPLAVSIFVPGVVNGPTKHWNANATSYYSAARSGDLSTQPGGAGFTATTGAWLFVDGVDVMAPAGIRSVVAFGDSITDGFVGATALTAPADASVADANGRYPDVLQRRLDDAGIGLSVVNAGISGNQLLTDGRPFHAGPSGLSRFDIDALAQAGVGGVLVLEGTNDLGQSSSTPEQIIAGYLQLIERTHAAGAKIWLGTLLPASDALVDGTVLAPNSEDHRQRVNSWIRGQTRADGVVDFDAALRDPANPAVLRADYASVDNLHPNLQGYRAMANAVNLALLDTATGGCRQ</sequence>
<feature type="domain" description="SGNH hydrolase-type esterase" evidence="2">
    <location>
        <begin position="223"/>
        <end position="424"/>
    </location>
</feature>
<evidence type="ECO:0000313" key="3">
    <source>
        <dbReference type="EMBL" id="CUU56840.1"/>
    </source>
</evidence>
<name>A0A0S4QPK8_9ACTN</name>
<dbReference type="InterPro" id="IPR036514">
    <property type="entry name" value="SGNH_hydro_sf"/>
</dbReference>
<gene>
    <name evidence="3" type="ORF">Ga0074812_10960</name>
</gene>
<evidence type="ECO:0000313" key="4">
    <source>
        <dbReference type="Proteomes" id="UP000198802"/>
    </source>
</evidence>
<evidence type="ECO:0000256" key="1">
    <source>
        <dbReference type="SAM" id="SignalP"/>
    </source>
</evidence>
<dbReference type="PANTHER" id="PTHR43784:SF2">
    <property type="entry name" value="GDSL-LIKE LIPASE_ACYLHYDROLASE, PUTATIVE (AFU_ORTHOLOGUE AFUA_2G00820)-RELATED"/>
    <property type="match status" value="1"/>
</dbReference>
<keyword evidence="1" id="KW-0732">Signal</keyword>
<dbReference type="InterPro" id="IPR013830">
    <property type="entry name" value="SGNH_hydro"/>
</dbReference>
<keyword evidence="4" id="KW-1185">Reference proteome</keyword>
<reference evidence="4" key="1">
    <citation type="submission" date="2015-11" db="EMBL/GenBank/DDBJ databases">
        <authorList>
            <person name="Varghese N."/>
        </authorList>
    </citation>
    <scope>NUCLEOTIDE SEQUENCE [LARGE SCALE GENOMIC DNA]</scope>
    <source>
        <strain evidence="4">DSM 45899</strain>
    </source>
</reference>
<dbReference type="PANTHER" id="PTHR43784">
    <property type="entry name" value="GDSL-LIKE LIPASE/ACYLHYDROLASE, PUTATIVE (AFU_ORTHOLOGUE AFUA_2G00820)-RELATED"/>
    <property type="match status" value="1"/>
</dbReference>
<accession>A0A0S4QPK8</accession>
<organism evidence="3 4">
    <name type="scientific">Parafrankia irregularis</name>
    <dbReference type="NCBI Taxonomy" id="795642"/>
    <lineage>
        <taxon>Bacteria</taxon>
        <taxon>Bacillati</taxon>
        <taxon>Actinomycetota</taxon>
        <taxon>Actinomycetes</taxon>
        <taxon>Frankiales</taxon>
        <taxon>Frankiaceae</taxon>
        <taxon>Parafrankia</taxon>
    </lineage>
</organism>